<dbReference type="CDD" id="cd21115">
    <property type="entry name" value="legumain_C"/>
    <property type="match status" value="1"/>
</dbReference>
<organism evidence="3 4">
    <name type="scientific">Trifolium subterraneum</name>
    <name type="common">Subterranean clover</name>
    <dbReference type="NCBI Taxonomy" id="3900"/>
    <lineage>
        <taxon>Eukaryota</taxon>
        <taxon>Viridiplantae</taxon>
        <taxon>Streptophyta</taxon>
        <taxon>Embryophyta</taxon>
        <taxon>Tracheophyta</taxon>
        <taxon>Spermatophyta</taxon>
        <taxon>Magnoliopsida</taxon>
        <taxon>eudicotyledons</taxon>
        <taxon>Gunneridae</taxon>
        <taxon>Pentapetalae</taxon>
        <taxon>rosids</taxon>
        <taxon>fabids</taxon>
        <taxon>Fabales</taxon>
        <taxon>Fabaceae</taxon>
        <taxon>Papilionoideae</taxon>
        <taxon>50 kb inversion clade</taxon>
        <taxon>NPAAA clade</taxon>
        <taxon>Hologalegina</taxon>
        <taxon>IRL clade</taxon>
        <taxon>Trifolieae</taxon>
        <taxon>Trifolium</taxon>
    </lineage>
</organism>
<protein>
    <recommendedName>
        <fullName evidence="2">Legumain prodomain domain-containing protein</fullName>
    </recommendedName>
</protein>
<dbReference type="AlphaFoldDB" id="A0A2Z6NJD5"/>
<dbReference type="Pfam" id="PF20985">
    <property type="entry name" value="Legum_prodom"/>
    <property type="match status" value="1"/>
</dbReference>
<dbReference type="PANTHER" id="PTHR12000:SF52">
    <property type="entry name" value="LEGUMAIN PROTEIN-RELATED"/>
    <property type="match status" value="1"/>
</dbReference>
<gene>
    <name evidence="3" type="ORF">TSUD_179710</name>
</gene>
<keyword evidence="4" id="KW-1185">Reference proteome</keyword>
<dbReference type="GO" id="GO:0006624">
    <property type="term" value="P:vacuolar protein processing"/>
    <property type="evidence" value="ECO:0007669"/>
    <property type="project" value="TreeGrafter"/>
</dbReference>
<evidence type="ECO:0000313" key="4">
    <source>
        <dbReference type="Proteomes" id="UP000242715"/>
    </source>
</evidence>
<accession>A0A2Z6NJD5</accession>
<evidence type="ECO:0000259" key="2">
    <source>
        <dbReference type="Pfam" id="PF20985"/>
    </source>
</evidence>
<dbReference type="InterPro" id="IPR046427">
    <property type="entry name" value="Legumain_prodom_sf"/>
</dbReference>
<dbReference type="PANTHER" id="PTHR12000">
    <property type="entry name" value="HEMOGLOBINASE FAMILY MEMBER"/>
    <property type="match status" value="1"/>
</dbReference>
<dbReference type="InterPro" id="IPR048501">
    <property type="entry name" value="Legum_prodom"/>
</dbReference>
<comment type="similarity">
    <text evidence="1">Belongs to the peptidase C13 family.</text>
</comment>
<feature type="domain" description="Legumain prodomain" evidence="2">
    <location>
        <begin position="17"/>
        <end position="113"/>
    </location>
</feature>
<evidence type="ECO:0000313" key="3">
    <source>
        <dbReference type="EMBL" id="GAU43876.1"/>
    </source>
</evidence>
<sequence length="115" mass="12964">MLENALDGSKDKLKAQKELDDEIAHREHVDHKIHLIGNLLLGEKKSSTMMFHVPASGQPLVDDWDCLKILFETYESHCGILSTYGRKYTKAFAYMCNVGISEKQIIAAVSQVCPR</sequence>
<dbReference type="InterPro" id="IPR001096">
    <property type="entry name" value="Peptidase_C13"/>
</dbReference>
<name>A0A2Z6NJD5_TRISU</name>
<dbReference type="Proteomes" id="UP000242715">
    <property type="component" value="Unassembled WGS sequence"/>
</dbReference>
<dbReference type="GO" id="GO:0005773">
    <property type="term" value="C:vacuole"/>
    <property type="evidence" value="ECO:0007669"/>
    <property type="project" value="GOC"/>
</dbReference>
<dbReference type="GO" id="GO:0051603">
    <property type="term" value="P:proteolysis involved in protein catabolic process"/>
    <property type="evidence" value="ECO:0007669"/>
    <property type="project" value="TreeGrafter"/>
</dbReference>
<dbReference type="GO" id="GO:0004197">
    <property type="term" value="F:cysteine-type endopeptidase activity"/>
    <property type="evidence" value="ECO:0007669"/>
    <property type="project" value="TreeGrafter"/>
</dbReference>
<evidence type="ECO:0000256" key="1">
    <source>
        <dbReference type="ARBA" id="ARBA00009941"/>
    </source>
</evidence>
<dbReference type="EMBL" id="DF973999">
    <property type="protein sequence ID" value="GAU43876.1"/>
    <property type="molecule type" value="Genomic_DNA"/>
</dbReference>
<proteinExistence type="inferred from homology"/>
<reference evidence="4" key="1">
    <citation type="journal article" date="2017" name="Front. Plant Sci.">
        <title>Climate Clever Clovers: New Paradigm to Reduce the Environmental Footprint of Ruminants by Breeding Low Methanogenic Forages Utilizing Haplotype Variation.</title>
        <authorList>
            <person name="Kaur P."/>
            <person name="Appels R."/>
            <person name="Bayer P.E."/>
            <person name="Keeble-Gagnere G."/>
            <person name="Wang J."/>
            <person name="Hirakawa H."/>
            <person name="Shirasawa K."/>
            <person name="Vercoe P."/>
            <person name="Stefanova K."/>
            <person name="Durmic Z."/>
            <person name="Nichols P."/>
            <person name="Revell C."/>
            <person name="Isobe S.N."/>
            <person name="Edwards D."/>
            <person name="Erskine W."/>
        </authorList>
    </citation>
    <scope>NUCLEOTIDE SEQUENCE [LARGE SCALE GENOMIC DNA]</scope>
    <source>
        <strain evidence="4">cv. Daliak</strain>
    </source>
</reference>
<dbReference type="FunFam" id="1.10.132.130:FF:000001">
    <property type="entry name" value="Vacuolar-processing enzyme beta-isozyme"/>
    <property type="match status" value="1"/>
</dbReference>
<dbReference type="OrthoDB" id="1435058at2759"/>
<dbReference type="Gene3D" id="1.10.132.130">
    <property type="match status" value="1"/>
</dbReference>